<gene>
    <name evidence="1" type="ORF">DHETER_LOCUS10914</name>
</gene>
<dbReference type="Proteomes" id="UP000789702">
    <property type="component" value="Unassembled WGS sequence"/>
</dbReference>
<organism evidence="1 2">
    <name type="scientific">Dentiscutata heterogama</name>
    <dbReference type="NCBI Taxonomy" id="1316150"/>
    <lineage>
        <taxon>Eukaryota</taxon>
        <taxon>Fungi</taxon>
        <taxon>Fungi incertae sedis</taxon>
        <taxon>Mucoromycota</taxon>
        <taxon>Glomeromycotina</taxon>
        <taxon>Glomeromycetes</taxon>
        <taxon>Diversisporales</taxon>
        <taxon>Gigasporaceae</taxon>
        <taxon>Dentiscutata</taxon>
    </lineage>
</organism>
<feature type="non-terminal residue" evidence="1">
    <location>
        <position position="145"/>
    </location>
</feature>
<name>A0ACA9P250_9GLOM</name>
<sequence>AIYIFNITQKSNKEQAINQKLCEDKRFNCPEFFYLKNVQKRLTIYGISSSHLRKISSEHAITIYRGKNDVYHKCLCQLALRHKVVTLWLDDSNSDPDSDMDEDLDVINTSHKKEAKLLIPFPSEKSLNNLDAIASSHCDCEASLE</sequence>
<keyword evidence="2" id="KW-1185">Reference proteome</keyword>
<evidence type="ECO:0000313" key="2">
    <source>
        <dbReference type="Proteomes" id="UP000789702"/>
    </source>
</evidence>
<protein>
    <submittedName>
        <fullName evidence="1">10663_t:CDS:1</fullName>
    </submittedName>
</protein>
<accession>A0ACA9P250</accession>
<feature type="non-terminal residue" evidence="1">
    <location>
        <position position="1"/>
    </location>
</feature>
<proteinExistence type="predicted"/>
<comment type="caution">
    <text evidence="1">The sequence shown here is derived from an EMBL/GenBank/DDBJ whole genome shotgun (WGS) entry which is preliminary data.</text>
</comment>
<dbReference type="EMBL" id="CAJVPU010022535">
    <property type="protein sequence ID" value="CAG8686021.1"/>
    <property type="molecule type" value="Genomic_DNA"/>
</dbReference>
<reference evidence="1" key="1">
    <citation type="submission" date="2021-06" db="EMBL/GenBank/DDBJ databases">
        <authorList>
            <person name="Kallberg Y."/>
            <person name="Tangrot J."/>
            <person name="Rosling A."/>
        </authorList>
    </citation>
    <scope>NUCLEOTIDE SEQUENCE</scope>
    <source>
        <strain evidence="1">IL203A</strain>
    </source>
</reference>
<evidence type="ECO:0000313" key="1">
    <source>
        <dbReference type="EMBL" id="CAG8686021.1"/>
    </source>
</evidence>